<keyword evidence="4" id="KW-0804">Transcription</keyword>
<dbReference type="InterPro" id="IPR018060">
    <property type="entry name" value="HTH_AraC"/>
</dbReference>
<dbReference type="Pfam" id="PF12833">
    <property type="entry name" value="HTH_18"/>
    <property type="match status" value="1"/>
</dbReference>
<keyword evidence="3" id="KW-0010">Activator</keyword>
<dbReference type="PRINTS" id="PR00032">
    <property type="entry name" value="HTHARAC"/>
</dbReference>
<dbReference type="InterPro" id="IPR009057">
    <property type="entry name" value="Homeodomain-like_sf"/>
</dbReference>
<feature type="region of interest" description="Disordered" evidence="5">
    <location>
        <begin position="297"/>
        <end position="317"/>
    </location>
</feature>
<dbReference type="AlphaFoldDB" id="A0A7C9PLE8"/>
<organism evidence="7 8">
    <name type="scientific">Galbitalea soli</name>
    <dbReference type="NCBI Taxonomy" id="1268042"/>
    <lineage>
        <taxon>Bacteria</taxon>
        <taxon>Bacillati</taxon>
        <taxon>Actinomycetota</taxon>
        <taxon>Actinomycetes</taxon>
        <taxon>Micrococcales</taxon>
        <taxon>Microbacteriaceae</taxon>
        <taxon>Galbitalea</taxon>
    </lineage>
</organism>
<dbReference type="Gene3D" id="1.10.10.60">
    <property type="entry name" value="Homeodomain-like"/>
    <property type="match status" value="1"/>
</dbReference>
<evidence type="ECO:0000313" key="8">
    <source>
        <dbReference type="Proteomes" id="UP000479756"/>
    </source>
</evidence>
<evidence type="ECO:0000256" key="1">
    <source>
        <dbReference type="ARBA" id="ARBA00023015"/>
    </source>
</evidence>
<protein>
    <submittedName>
        <fullName evidence="7">AraC family transcriptional regulator</fullName>
    </submittedName>
</protein>
<dbReference type="PROSITE" id="PS01124">
    <property type="entry name" value="HTH_ARAC_FAMILY_2"/>
    <property type="match status" value="1"/>
</dbReference>
<evidence type="ECO:0000256" key="2">
    <source>
        <dbReference type="ARBA" id="ARBA00023125"/>
    </source>
</evidence>
<dbReference type="Pfam" id="PF02311">
    <property type="entry name" value="AraC_binding"/>
    <property type="match status" value="1"/>
</dbReference>
<dbReference type="InterPro" id="IPR018062">
    <property type="entry name" value="HTH_AraC-typ_CS"/>
</dbReference>
<dbReference type="PROSITE" id="PS00041">
    <property type="entry name" value="HTH_ARAC_FAMILY_1"/>
    <property type="match status" value="1"/>
</dbReference>
<dbReference type="EMBL" id="JAAGWZ010000001">
    <property type="protein sequence ID" value="NEM90165.1"/>
    <property type="molecule type" value="Genomic_DNA"/>
</dbReference>
<dbReference type="GO" id="GO:0003700">
    <property type="term" value="F:DNA-binding transcription factor activity"/>
    <property type="evidence" value="ECO:0007669"/>
    <property type="project" value="InterPro"/>
</dbReference>
<keyword evidence="2" id="KW-0238">DNA-binding</keyword>
<dbReference type="SMART" id="SM00342">
    <property type="entry name" value="HTH_ARAC"/>
    <property type="match status" value="1"/>
</dbReference>
<feature type="domain" description="HTH araC/xylS-type" evidence="6">
    <location>
        <begin position="196"/>
        <end position="294"/>
    </location>
</feature>
<sequence>MTIDFAGSTVGPPESAAVHEIIPFDPGCTGRWHQHDAPSIYARWNVHPEYEVHLVRGTAGSFVVGDHVGEFETGQLVLVGPGVPHVWIDHSPRPTRHRDTVLQLRPEWVDACGELIPGMTPLAALRPRAQAGIEYLGATAQRGRRALLRIGTATGTERAAHIFALLGILVEAPPADQRQFTIDGADAARTGDSRTELMTTILDDALMGELRLSAAARLAETSPAQLSRSFARAAGRTFTDAVRSAKLARACVLLEQTDLPIARIALEAGYTNLSNFNRQFRARIGCTPRAYRAQLNEQGPATARTIGETSAAEESTG</sequence>
<evidence type="ECO:0000256" key="5">
    <source>
        <dbReference type="SAM" id="MobiDB-lite"/>
    </source>
</evidence>
<keyword evidence="1" id="KW-0805">Transcription regulation</keyword>
<dbReference type="InterPro" id="IPR003313">
    <property type="entry name" value="AraC-bd"/>
</dbReference>
<evidence type="ECO:0000259" key="6">
    <source>
        <dbReference type="PROSITE" id="PS01124"/>
    </source>
</evidence>
<dbReference type="RefSeq" id="WP_163471838.1">
    <property type="nucleotide sequence ID" value="NZ_JAAGWZ010000001.1"/>
</dbReference>
<reference evidence="7 8" key="1">
    <citation type="journal article" date="2014" name="Int. J. Syst. Evol. Microbiol.">
        <title>Description of Galbitalea soli gen. nov., sp. nov., and Frondihabitans sucicola sp. nov.</title>
        <authorList>
            <person name="Kim S.J."/>
            <person name="Lim J.M."/>
            <person name="Ahn J.H."/>
            <person name="Weon H.Y."/>
            <person name="Hamada M."/>
            <person name="Suzuki K."/>
            <person name="Ahn T.Y."/>
            <person name="Kwon S.W."/>
        </authorList>
    </citation>
    <scope>NUCLEOTIDE SEQUENCE [LARGE SCALE GENOMIC DNA]</scope>
    <source>
        <strain evidence="7 8">NBRC 108727</strain>
    </source>
</reference>
<evidence type="ECO:0000313" key="7">
    <source>
        <dbReference type="EMBL" id="NEM90165.1"/>
    </source>
</evidence>
<dbReference type="GO" id="GO:0043565">
    <property type="term" value="F:sequence-specific DNA binding"/>
    <property type="evidence" value="ECO:0007669"/>
    <property type="project" value="InterPro"/>
</dbReference>
<proteinExistence type="predicted"/>
<dbReference type="InterPro" id="IPR037923">
    <property type="entry name" value="HTH-like"/>
</dbReference>
<keyword evidence="8" id="KW-1185">Reference proteome</keyword>
<comment type="caution">
    <text evidence="7">The sequence shown here is derived from an EMBL/GenBank/DDBJ whole genome shotgun (WGS) entry which is preliminary data.</text>
</comment>
<dbReference type="Proteomes" id="UP000479756">
    <property type="component" value="Unassembled WGS sequence"/>
</dbReference>
<dbReference type="InterPro" id="IPR050204">
    <property type="entry name" value="AraC_XylS_family_regulators"/>
</dbReference>
<dbReference type="PANTHER" id="PTHR46796">
    <property type="entry name" value="HTH-TYPE TRANSCRIPTIONAL ACTIVATOR RHAS-RELATED"/>
    <property type="match status" value="1"/>
</dbReference>
<dbReference type="InterPro" id="IPR020449">
    <property type="entry name" value="Tscrpt_reg_AraC-type_HTH"/>
</dbReference>
<evidence type="ECO:0000256" key="4">
    <source>
        <dbReference type="ARBA" id="ARBA00023163"/>
    </source>
</evidence>
<dbReference type="SUPFAM" id="SSF51215">
    <property type="entry name" value="Regulatory protein AraC"/>
    <property type="match status" value="1"/>
</dbReference>
<name>A0A7C9PLE8_9MICO</name>
<gene>
    <name evidence="7" type="ORF">G3T37_02195</name>
</gene>
<dbReference type="SUPFAM" id="SSF46689">
    <property type="entry name" value="Homeodomain-like"/>
    <property type="match status" value="1"/>
</dbReference>
<evidence type="ECO:0000256" key="3">
    <source>
        <dbReference type="ARBA" id="ARBA00023159"/>
    </source>
</evidence>
<accession>A0A7C9PLE8</accession>